<dbReference type="Proteomes" id="UP000268033">
    <property type="component" value="Unassembled WGS sequence"/>
</dbReference>
<feature type="chain" id="PRO_5018073794" evidence="1">
    <location>
        <begin position="17"/>
        <end position="155"/>
    </location>
</feature>
<name>A0A3N1P2W8_9GAMM</name>
<evidence type="ECO:0000313" key="3">
    <source>
        <dbReference type="Proteomes" id="UP000268033"/>
    </source>
</evidence>
<dbReference type="RefSeq" id="WP_050659868.1">
    <property type="nucleotide sequence ID" value="NZ_JBLXAC010000009.1"/>
</dbReference>
<protein>
    <submittedName>
        <fullName evidence="2">PBP1b-binding outer membrane lipoprotein LpoB</fullName>
    </submittedName>
</protein>
<dbReference type="PROSITE" id="PS51257">
    <property type="entry name" value="PROKAR_LIPOPROTEIN"/>
    <property type="match status" value="1"/>
</dbReference>
<feature type="signal peptide" evidence="1">
    <location>
        <begin position="1"/>
        <end position="16"/>
    </location>
</feature>
<comment type="caution">
    <text evidence="2">The sequence shown here is derived from an EMBL/GenBank/DDBJ whole genome shotgun (WGS) entry which is preliminary data.</text>
</comment>
<keyword evidence="2" id="KW-0449">Lipoprotein</keyword>
<dbReference type="EMBL" id="RJUL01000010">
    <property type="protein sequence ID" value="ROQ22419.1"/>
    <property type="molecule type" value="Genomic_DNA"/>
</dbReference>
<keyword evidence="1" id="KW-0732">Signal</keyword>
<proteinExistence type="predicted"/>
<keyword evidence="3" id="KW-1185">Reference proteome</keyword>
<reference evidence="2 3" key="1">
    <citation type="submission" date="2018-11" db="EMBL/GenBank/DDBJ databases">
        <title>Genomic Encyclopedia of Type Strains, Phase IV (KMG-IV): sequencing the most valuable type-strain genomes for metagenomic binning, comparative biology and taxonomic classification.</title>
        <authorList>
            <person name="Goeker M."/>
        </authorList>
    </citation>
    <scope>NUCLEOTIDE SEQUENCE [LARGE SCALE GENOMIC DNA]</scope>
    <source>
        <strain evidence="2 3">DSM 21945</strain>
    </source>
</reference>
<gene>
    <name evidence="2" type="ORF">EDC28_11058</name>
</gene>
<dbReference type="AlphaFoldDB" id="A0A3N1P2W8"/>
<dbReference type="Gene3D" id="3.40.50.10610">
    <property type="entry name" value="ABC-type transport auxiliary lipoprotein component"/>
    <property type="match status" value="1"/>
</dbReference>
<evidence type="ECO:0000313" key="2">
    <source>
        <dbReference type="EMBL" id="ROQ22419.1"/>
    </source>
</evidence>
<evidence type="ECO:0000256" key="1">
    <source>
        <dbReference type="SAM" id="SignalP"/>
    </source>
</evidence>
<dbReference type="InterPro" id="IPR014094">
    <property type="entry name" value="LpoB"/>
</dbReference>
<sequence length="155" mass="16695">MHKIKLFSLAMVVAMAGCTQTSPTRPPAQPPVVEAPQATEQDALAQNIKALVATLPDGDVAVVKVANYSNRRIDTQALTERIVSELDKDGREAADLSASADAFDLLSARQAGRQGGHQYLLYGQIRESGDSLRLRVMTLANGIIVWSRDMPVPTP</sequence>
<organism evidence="2 3">
    <name type="scientific">Gallaecimonas pentaromativorans</name>
    <dbReference type="NCBI Taxonomy" id="584787"/>
    <lineage>
        <taxon>Bacteria</taxon>
        <taxon>Pseudomonadati</taxon>
        <taxon>Pseudomonadota</taxon>
        <taxon>Gammaproteobacteria</taxon>
        <taxon>Enterobacterales</taxon>
        <taxon>Gallaecimonadaceae</taxon>
        <taxon>Gallaecimonas</taxon>
    </lineage>
</organism>
<accession>A0A3N1P2W8</accession>
<dbReference type="STRING" id="584787.GCA_001247655_00965"/>
<dbReference type="Pfam" id="PF13036">
    <property type="entry name" value="LpoB"/>
    <property type="match status" value="1"/>
</dbReference>